<dbReference type="EMBL" id="JANYMP010000033">
    <property type="protein sequence ID" value="MCS7483504.1"/>
    <property type="molecule type" value="Genomic_DNA"/>
</dbReference>
<feature type="signal peptide" evidence="1">
    <location>
        <begin position="1"/>
        <end position="23"/>
    </location>
</feature>
<keyword evidence="1" id="KW-0732">Signal</keyword>
<organism evidence="2 3">
    <name type="scientific">Umezawaea endophytica</name>
    <dbReference type="NCBI Taxonomy" id="1654476"/>
    <lineage>
        <taxon>Bacteria</taxon>
        <taxon>Bacillati</taxon>
        <taxon>Actinomycetota</taxon>
        <taxon>Actinomycetes</taxon>
        <taxon>Pseudonocardiales</taxon>
        <taxon>Pseudonocardiaceae</taxon>
        <taxon>Umezawaea</taxon>
    </lineage>
</organism>
<dbReference type="Proteomes" id="UP001141259">
    <property type="component" value="Unassembled WGS sequence"/>
</dbReference>
<keyword evidence="3" id="KW-1185">Reference proteome</keyword>
<dbReference type="RefSeq" id="WP_259628961.1">
    <property type="nucleotide sequence ID" value="NZ_JANYMP010000033.1"/>
</dbReference>
<evidence type="ECO:0000313" key="3">
    <source>
        <dbReference type="Proteomes" id="UP001141259"/>
    </source>
</evidence>
<dbReference type="AlphaFoldDB" id="A0A9X2VWR7"/>
<comment type="caution">
    <text evidence="2">The sequence shown here is derived from an EMBL/GenBank/DDBJ whole genome shotgun (WGS) entry which is preliminary data.</text>
</comment>
<proteinExistence type="predicted"/>
<sequence>MRKMMAAVLTAAALVGLAGTASAQAEYPWPPADITPVHKTKAELQEQADRFTAHELESFPRIFPGAQDITAWTWGHEAAGLFDDMQYMNNAVKFTYQGRRVTVYPQIHAPGHYPITPKQLCERDKCTGERRDHRGGIVVFTELDEFGIRVATNFRPNGEVVWAQGTTADEPAQLAAVAVDRAYTFTR</sequence>
<name>A0A9X2VWR7_9PSEU</name>
<protein>
    <submittedName>
        <fullName evidence="2">Uncharacterized protein</fullName>
    </submittedName>
</protein>
<evidence type="ECO:0000256" key="1">
    <source>
        <dbReference type="SAM" id="SignalP"/>
    </source>
</evidence>
<feature type="chain" id="PRO_5040847992" evidence="1">
    <location>
        <begin position="24"/>
        <end position="187"/>
    </location>
</feature>
<reference evidence="2" key="1">
    <citation type="submission" date="2022-08" db="EMBL/GenBank/DDBJ databases">
        <authorList>
            <person name="Tistechok S."/>
            <person name="Samborskyy M."/>
            <person name="Roman I."/>
        </authorList>
    </citation>
    <scope>NUCLEOTIDE SEQUENCE</scope>
    <source>
        <strain evidence="2">DSM 103496</strain>
    </source>
</reference>
<gene>
    <name evidence="2" type="ORF">NZH93_42250</name>
</gene>
<accession>A0A9X2VWR7</accession>
<evidence type="ECO:0000313" key="2">
    <source>
        <dbReference type="EMBL" id="MCS7483504.1"/>
    </source>
</evidence>